<keyword evidence="3" id="KW-0227">DNA damage</keyword>
<comment type="subcellular location">
    <subcellularLocation>
        <location evidence="1">Nucleus</location>
    </subcellularLocation>
</comment>
<evidence type="ECO:0000256" key="8">
    <source>
        <dbReference type="SAM" id="MobiDB-lite"/>
    </source>
</evidence>
<evidence type="ECO:0000313" key="10">
    <source>
        <dbReference type="EMBL" id="KAJ3647650.1"/>
    </source>
</evidence>
<evidence type="ECO:0000256" key="2">
    <source>
        <dbReference type="ARBA" id="ARBA00007889"/>
    </source>
</evidence>
<evidence type="ECO:0000313" key="11">
    <source>
        <dbReference type="Proteomes" id="UP001168821"/>
    </source>
</evidence>
<feature type="region of interest" description="Disordered" evidence="8">
    <location>
        <begin position="1"/>
        <end position="43"/>
    </location>
</feature>
<keyword evidence="7" id="KW-0539">Nucleus</keyword>
<dbReference type="CDD" id="cd19374">
    <property type="entry name" value="UDG-F3_SMUG1-like"/>
    <property type="match status" value="1"/>
</dbReference>
<dbReference type="GO" id="GO:0005634">
    <property type="term" value="C:nucleus"/>
    <property type="evidence" value="ECO:0007669"/>
    <property type="project" value="UniProtKB-SubCell"/>
</dbReference>
<accession>A0AA38I0M2</accession>
<evidence type="ECO:0000256" key="1">
    <source>
        <dbReference type="ARBA" id="ARBA00004123"/>
    </source>
</evidence>
<comment type="caution">
    <text evidence="10">The sequence shown here is derived from an EMBL/GenBank/DDBJ whole genome shotgun (WGS) entry which is preliminary data.</text>
</comment>
<evidence type="ECO:0000259" key="9">
    <source>
        <dbReference type="Pfam" id="PF03167"/>
    </source>
</evidence>
<dbReference type="AlphaFoldDB" id="A0AA38I0M2"/>
<dbReference type="SUPFAM" id="SSF52141">
    <property type="entry name" value="Uracil-DNA glycosylase-like"/>
    <property type="match status" value="1"/>
</dbReference>
<organism evidence="10 11">
    <name type="scientific">Zophobas morio</name>
    <dbReference type="NCBI Taxonomy" id="2755281"/>
    <lineage>
        <taxon>Eukaryota</taxon>
        <taxon>Metazoa</taxon>
        <taxon>Ecdysozoa</taxon>
        <taxon>Arthropoda</taxon>
        <taxon>Hexapoda</taxon>
        <taxon>Insecta</taxon>
        <taxon>Pterygota</taxon>
        <taxon>Neoptera</taxon>
        <taxon>Endopterygota</taxon>
        <taxon>Coleoptera</taxon>
        <taxon>Polyphaga</taxon>
        <taxon>Cucujiformia</taxon>
        <taxon>Tenebrionidae</taxon>
        <taxon>Zophobas</taxon>
    </lineage>
</organism>
<proteinExistence type="inferred from homology"/>
<dbReference type="InterPro" id="IPR005122">
    <property type="entry name" value="Uracil-DNA_glycosylase-like"/>
</dbReference>
<feature type="domain" description="Uracil-DNA glycosylase-like" evidence="9">
    <location>
        <begin position="94"/>
        <end position="278"/>
    </location>
</feature>
<dbReference type="InterPro" id="IPR036895">
    <property type="entry name" value="Uracil-DNA_glycosylase-like_sf"/>
</dbReference>
<evidence type="ECO:0000256" key="5">
    <source>
        <dbReference type="ARBA" id="ARBA00023125"/>
    </source>
</evidence>
<gene>
    <name evidence="10" type="ORF">Zmor_019515</name>
</gene>
<evidence type="ECO:0000256" key="4">
    <source>
        <dbReference type="ARBA" id="ARBA00022801"/>
    </source>
</evidence>
<keyword evidence="4" id="KW-0378">Hydrolase</keyword>
<dbReference type="EMBL" id="JALNTZ010000006">
    <property type="protein sequence ID" value="KAJ3647650.1"/>
    <property type="molecule type" value="Genomic_DNA"/>
</dbReference>
<evidence type="ECO:0000256" key="7">
    <source>
        <dbReference type="ARBA" id="ARBA00023242"/>
    </source>
</evidence>
<dbReference type="InterPro" id="IPR039134">
    <property type="entry name" value="SMUG1"/>
</dbReference>
<comment type="similarity">
    <text evidence="2">Belongs to the uracil-DNA glycosylase (UDG) superfamily. SMUG1 family.</text>
</comment>
<keyword evidence="5" id="KW-0238">DNA-binding</keyword>
<protein>
    <recommendedName>
        <fullName evidence="9">Uracil-DNA glycosylase-like domain-containing protein</fullName>
    </recommendedName>
</protein>
<sequence length="288" mass="32678">MLKRKLSKPSSTTPQESEVAAKTSRPETDSPGPPDKSRYFSSPQSPDFAQQFINIQLDLNAALKPLQFKPPVAYVYNPVEYAFKPNETYVKKYCQGPKKLLFVGMNPGPFGMVQTGVPFGEIKSVRDWLEIEEEVSKPEKECPQRPVLGFACTRSEVSGDRLWNVLKKLCGSPEVFFKNCFVYNYCPLALLKSDGGNLTPSDIKDTNILEGICDQYFWKVIQLLSPEIIIGIGRYAEKRAILTLKNNDSDVKVLNLVHPSPRVKNNQNWPLKAEEFFKKEDLLKYMTN</sequence>
<dbReference type="PANTHER" id="PTHR13235">
    <property type="entry name" value="SINGLE-STRAND SELECTIVE MONOFUNCTIONAL URACIL DNA GLYCOSYLASE"/>
    <property type="match status" value="1"/>
</dbReference>
<dbReference type="FunFam" id="3.40.470.10:FF:000005">
    <property type="entry name" value="Single-strand selective monofunctional uracil DNA glycosylase"/>
    <property type="match status" value="1"/>
</dbReference>
<dbReference type="GO" id="GO:0017065">
    <property type="term" value="F:single-strand selective uracil DNA N-glycosylase activity"/>
    <property type="evidence" value="ECO:0007669"/>
    <property type="project" value="InterPro"/>
</dbReference>
<dbReference type="Gene3D" id="3.40.470.10">
    <property type="entry name" value="Uracil-DNA glycosylase-like domain"/>
    <property type="match status" value="1"/>
</dbReference>
<dbReference type="PANTHER" id="PTHR13235:SF2">
    <property type="entry name" value="SINGLE-STRAND SELECTIVE MONOFUNCTIONAL URACIL DNA GLYCOSYLASE"/>
    <property type="match status" value="1"/>
</dbReference>
<dbReference type="GO" id="GO:0006284">
    <property type="term" value="P:base-excision repair"/>
    <property type="evidence" value="ECO:0007669"/>
    <property type="project" value="InterPro"/>
</dbReference>
<dbReference type="Proteomes" id="UP001168821">
    <property type="component" value="Unassembled WGS sequence"/>
</dbReference>
<dbReference type="GO" id="GO:0003677">
    <property type="term" value="F:DNA binding"/>
    <property type="evidence" value="ECO:0007669"/>
    <property type="project" value="UniProtKB-KW"/>
</dbReference>
<dbReference type="GO" id="GO:0000703">
    <property type="term" value="F:oxidized pyrimidine nucleobase lesion DNA N-glycosylase activity"/>
    <property type="evidence" value="ECO:0007669"/>
    <property type="project" value="TreeGrafter"/>
</dbReference>
<evidence type="ECO:0000256" key="6">
    <source>
        <dbReference type="ARBA" id="ARBA00023204"/>
    </source>
</evidence>
<reference evidence="10" key="1">
    <citation type="journal article" date="2023" name="G3 (Bethesda)">
        <title>Whole genome assemblies of Zophobas morio and Tenebrio molitor.</title>
        <authorList>
            <person name="Kaur S."/>
            <person name="Stinson S.A."/>
            <person name="diCenzo G.C."/>
        </authorList>
    </citation>
    <scope>NUCLEOTIDE SEQUENCE</scope>
    <source>
        <strain evidence="10">QUZm001</strain>
    </source>
</reference>
<name>A0AA38I0M2_9CUCU</name>
<evidence type="ECO:0000256" key="3">
    <source>
        <dbReference type="ARBA" id="ARBA00022763"/>
    </source>
</evidence>
<dbReference type="Pfam" id="PF03167">
    <property type="entry name" value="UDG"/>
    <property type="match status" value="1"/>
</dbReference>
<keyword evidence="11" id="KW-1185">Reference proteome</keyword>
<keyword evidence="6" id="KW-0234">DNA repair</keyword>